<dbReference type="RefSeq" id="WP_138076122.1">
    <property type="nucleotide sequence ID" value="NZ_VAJM01000002.1"/>
</dbReference>
<dbReference type="SUPFAM" id="SSF47413">
    <property type="entry name" value="lambda repressor-like DNA-binding domains"/>
    <property type="match status" value="1"/>
</dbReference>
<dbReference type="Gene3D" id="1.10.260.40">
    <property type="entry name" value="lambda repressor-like DNA-binding domains"/>
    <property type="match status" value="1"/>
</dbReference>
<organism evidence="1 2">
    <name type="scientific">Hymenobacter jeollabukensis</name>
    <dbReference type="NCBI Taxonomy" id="2025313"/>
    <lineage>
        <taxon>Bacteria</taxon>
        <taxon>Pseudomonadati</taxon>
        <taxon>Bacteroidota</taxon>
        <taxon>Cytophagia</taxon>
        <taxon>Cytophagales</taxon>
        <taxon>Hymenobacteraceae</taxon>
        <taxon>Hymenobacter</taxon>
    </lineage>
</organism>
<dbReference type="OrthoDB" id="674942at2"/>
<dbReference type="EMBL" id="VAJM01000002">
    <property type="protein sequence ID" value="TLM95569.1"/>
    <property type="molecule type" value="Genomic_DNA"/>
</dbReference>
<dbReference type="Proteomes" id="UP000305517">
    <property type="component" value="Unassembled WGS sequence"/>
</dbReference>
<evidence type="ECO:0000313" key="1">
    <source>
        <dbReference type="EMBL" id="TLM95569.1"/>
    </source>
</evidence>
<proteinExistence type="predicted"/>
<name>A0A5R8WUX7_9BACT</name>
<dbReference type="AlphaFoldDB" id="A0A5R8WUX7"/>
<keyword evidence="2" id="KW-1185">Reference proteome</keyword>
<sequence>MTDTPDPRILQIAHKLKHLRLAAGYTSYEAFAFDHDLPRVGYGRHEKGSNLTLKSLLRLLDIHGLTLAEFFADLS</sequence>
<accession>A0A5R8WUX7</accession>
<gene>
    <name evidence="1" type="ORF">FDY95_07235</name>
</gene>
<reference evidence="1 2" key="1">
    <citation type="submission" date="2019-05" db="EMBL/GenBank/DDBJ databases">
        <title>Hymenobacter edaphi sp. nov., isolated from abandoned arsenic-contaminated farmland soil.</title>
        <authorList>
            <person name="Nie L."/>
        </authorList>
    </citation>
    <scope>NUCLEOTIDE SEQUENCE [LARGE SCALE GENOMIC DNA]</scope>
    <source>
        <strain evidence="1 2">1-3-3-8</strain>
    </source>
</reference>
<dbReference type="GO" id="GO:0003677">
    <property type="term" value="F:DNA binding"/>
    <property type="evidence" value="ECO:0007669"/>
    <property type="project" value="InterPro"/>
</dbReference>
<protein>
    <submittedName>
        <fullName evidence="1">XRE family transcriptional regulator</fullName>
    </submittedName>
</protein>
<dbReference type="InterPro" id="IPR010982">
    <property type="entry name" value="Lambda_DNA-bd_dom_sf"/>
</dbReference>
<comment type="caution">
    <text evidence="1">The sequence shown here is derived from an EMBL/GenBank/DDBJ whole genome shotgun (WGS) entry which is preliminary data.</text>
</comment>
<evidence type="ECO:0000313" key="2">
    <source>
        <dbReference type="Proteomes" id="UP000305517"/>
    </source>
</evidence>